<evidence type="ECO:0000256" key="2">
    <source>
        <dbReference type="ARBA" id="ARBA00022475"/>
    </source>
</evidence>
<keyword evidence="5 9" id="KW-0064">Aspartyl protease</keyword>
<evidence type="ECO:0000256" key="8">
    <source>
        <dbReference type="ARBA" id="ARBA00023136"/>
    </source>
</evidence>
<proteinExistence type="inferred from homology"/>
<evidence type="ECO:0000256" key="3">
    <source>
        <dbReference type="ARBA" id="ARBA00022670"/>
    </source>
</evidence>
<feature type="transmembrane region" description="Helical" evidence="9">
    <location>
        <begin position="59"/>
        <end position="77"/>
    </location>
</feature>
<name>U4KNI8_9MOLU</name>
<keyword evidence="11" id="KW-0449">Lipoprotein</keyword>
<dbReference type="EC" id="3.4.23.36" evidence="9"/>
<keyword evidence="8 9" id="KW-0472">Membrane</keyword>
<dbReference type="InterPro" id="IPR001872">
    <property type="entry name" value="Peptidase_A8"/>
</dbReference>
<evidence type="ECO:0000256" key="10">
    <source>
        <dbReference type="RuleBase" id="RU004181"/>
    </source>
</evidence>
<comment type="function">
    <text evidence="9">This protein specifically catalyzes the removal of signal peptides from prolipoproteins.</text>
</comment>
<evidence type="ECO:0000256" key="6">
    <source>
        <dbReference type="ARBA" id="ARBA00022801"/>
    </source>
</evidence>
<dbReference type="Proteomes" id="UP000032737">
    <property type="component" value="Chromosome"/>
</dbReference>
<keyword evidence="7 9" id="KW-1133">Transmembrane helix</keyword>
<evidence type="ECO:0000256" key="4">
    <source>
        <dbReference type="ARBA" id="ARBA00022692"/>
    </source>
</evidence>
<dbReference type="AlphaFoldDB" id="U4KNI8"/>
<gene>
    <name evidence="9 11" type="primary">lspA</name>
    <name evidence="11" type="ORF">BN85308190</name>
</gene>
<evidence type="ECO:0000256" key="9">
    <source>
        <dbReference type="HAMAP-Rule" id="MF_00161"/>
    </source>
</evidence>
<evidence type="ECO:0000256" key="7">
    <source>
        <dbReference type="ARBA" id="ARBA00022989"/>
    </source>
</evidence>
<protein>
    <recommendedName>
        <fullName evidence="9">Lipoprotein signal peptidase</fullName>
        <ecNumber evidence="9">3.4.23.36</ecNumber>
    </recommendedName>
    <alternativeName>
        <fullName evidence="9">Prolipoprotein signal peptidase</fullName>
    </alternativeName>
    <alternativeName>
        <fullName evidence="9">Signal peptidase II</fullName>
        <shortName evidence="9">SPase II</shortName>
    </alternativeName>
</protein>
<dbReference type="PRINTS" id="PR00781">
    <property type="entry name" value="LIPOSIGPTASE"/>
</dbReference>
<dbReference type="HAMAP" id="MF_00161">
    <property type="entry name" value="LspA"/>
    <property type="match status" value="1"/>
</dbReference>
<dbReference type="UniPathway" id="UPA00665"/>
<keyword evidence="4 9" id="KW-0812">Transmembrane</keyword>
<feature type="transmembrane region" description="Helical" evidence="9">
    <location>
        <begin position="86"/>
        <end position="104"/>
    </location>
</feature>
<dbReference type="HOGENOM" id="CLU_083252_3_0_14"/>
<dbReference type="KEGG" id="abra:BN85308190"/>
<dbReference type="RefSeq" id="WP_030004702.1">
    <property type="nucleotide sequence ID" value="NC_022549.1"/>
</dbReference>
<dbReference type="STRING" id="61635.BN85308190"/>
<keyword evidence="2 9" id="KW-1003">Cell membrane</keyword>
<keyword evidence="6 9" id="KW-0378">Hydrolase</keyword>
<comment type="subcellular location">
    <subcellularLocation>
        <location evidence="9">Cell membrane</location>
        <topology evidence="9">Multi-pass membrane protein</topology>
    </subcellularLocation>
</comment>
<feature type="transmembrane region" description="Helical" evidence="9">
    <location>
        <begin position="128"/>
        <end position="149"/>
    </location>
</feature>
<dbReference type="PANTHER" id="PTHR33695:SF1">
    <property type="entry name" value="LIPOPROTEIN SIGNAL PEPTIDASE"/>
    <property type="match status" value="1"/>
</dbReference>
<feature type="active site" evidence="9">
    <location>
        <position position="114"/>
    </location>
</feature>
<accession>U4KNI8</accession>
<reference evidence="11 12" key="1">
    <citation type="journal article" date="2013" name="J. Mol. Microbiol. Biotechnol.">
        <title>Analysis of the Complete Genomes of Acholeplasma brassicae , A. palmae and A. laidlawii and Their Comparison to the Obligate Parasites from ' Candidatus Phytoplasma'.</title>
        <authorList>
            <person name="Kube M."/>
            <person name="Siewert C."/>
            <person name="Migdoll A.M."/>
            <person name="Duduk B."/>
            <person name="Holz S."/>
            <person name="Rabus R."/>
            <person name="Seemuller E."/>
            <person name="Mitrovic J."/>
            <person name="Muller I."/>
            <person name="Buttner C."/>
            <person name="Reinhardt R."/>
        </authorList>
    </citation>
    <scope>NUCLEOTIDE SEQUENCE [LARGE SCALE GENOMIC DNA]</scope>
    <source>
        <strain evidence="12">0502</strain>
    </source>
</reference>
<comment type="pathway">
    <text evidence="9">Protein modification; lipoprotein biosynthesis (signal peptide cleavage).</text>
</comment>
<evidence type="ECO:0000313" key="11">
    <source>
        <dbReference type="EMBL" id="CCV65840.1"/>
    </source>
</evidence>
<comment type="catalytic activity">
    <reaction evidence="9">
        <text>Release of signal peptides from bacterial membrane prolipoproteins. Hydrolyzes -Xaa-Yaa-Zaa-|-(S,diacylglyceryl)Cys-, in which Xaa is hydrophobic (preferably Leu), and Yaa (Ala or Ser) and Zaa (Gly or Ala) have small, neutral side chains.</text>
        <dbReference type="EC" id="3.4.23.36"/>
    </reaction>
</comment>
<dbReference type="PANTHER" id="PTHR33695">
    <property type="entry name" value="LIPOPROTEIN SIGNAL PEPTIDASE"/>
    <property type="match status" value="1"/>
</dbReference>
<comment type="caution">
    <text evidence="9">Lacks conserved residue(s) required for the propagation of feature annotation.</text>
</comment>
<dbReference type="Pfam" id="PF01252">
    <property type="entry name" value="Peptidase_A8"/>
    <property type="match status" value="1"/>
</dbReference>
<comment type="similarity">
    <text evidence="1 9 10">Belongs to the peptidase A8 family.</text>
</comment>
<evidence type="ECO:0000256" key="1">
    <source>
        <dbReference type="ARBA" id="ARBA00006139"/>
    </source>
</evidence>
<dbReference type="NCBIfam" id="TIGR00077">
    <property type="entry name" value="lspA"/>
    <property type="match status" value="1"/>
</dbReference>
<dbReference type="OrthoDB" id="397153at2"/>
<dbReference type="GO" id="GO:0006508">
    <property type="term" value="P:proteolysis"/>
    <property type="evidence" value="ECO:0007669"/>
    <property type="project" value="UniProtKB-KW"/>
</dbReference>
<evidence type="ECO:0000256" key="5">
    <source>
        <dbReference type="ARBA" id="ARBA00022750"/>
    </source>
</evidence>
<organism evidence="11 12">
    <name type="scientific">Acholeplasma brassicae</name>
    <dbReference type="NCBI Taxonomy" id="61635"/>
    <lineage>
        <taxon>Bacteria</taxon>
        <taxon>Bacillati</taxon>
        <taxon>Mycoplasmatota</taxon>
        <taxon>Mollicutes</taxon>
        <taxon>Acholeplasmatales</taxon>
        <taxon>Acholeplasmataceae</taxon>
        <taxon>Acholeplasma</taxon>
    </lineage>
</organism>
<feature type="active site" evidence="9">
    <location>
        <position position="132"/>
    </location>
</feature>
<dbReference type="EMBL" id="FO681348">
    <property type="protein sequence ID" value="CCV65840.1"/>
    <property type="molecule type" value="Genomic_DNA"/>
</dbReference>
<dbReference type="GO" id="GO:0004190">
    <property type="term" value="F:aspartic-type endopeptidase activity"/>
    <property type="evidence" value="ECO:0007669"/>
    <property type="project" value="UniProtKB-UniRule"/>
</dbReference>
<dbReference type="GO" id="GO:0005886">
    <property type="term" value="C:plasma membrane"/>
    <property type="evidence" value="ECO:0007669"/>
    <property type="project" value="UniProtKB-SubCell"/>
</dbReference>
<sequence length="163" mass="18735">MIIGVILIISIVILDHLSKLWIVYNVAHSVGRITIIDGFFQIVQHHNYGVAWGQMQNNFLVLYIIPIIALAAFIYMFRSVNFKTKWFYSTAITLFIGGTIGNYIDRVFRGYVVDFLDFNIFGYDFPTFNVADMALTAGVIAFAIDAFFFEHKRNEKIDEKNSI</sequence>
<evidence type="ECO:0000313" key="12">
    <source>
        <dbReference type="Proteomes" id="UP000032737"/>
    </source>
</evidence>
<keyword evidence="3 9" id="KW-0645">Protease</keyword>
<keyword evidence="12" id="KW-1185">Reference proteome</keyword>